<keyword evidence="2" id="KW-1185">Reference proteome</keyword>
<dbReference type="AlphaFoldDB" id="A0A6A6K0H0"/>
<dbReference type="RefSeq" id="XP_033659155.1">
    <property type="nucleotide sequence ID" value="XM_033794809.1"/>
</dbReference>
<accession>A0A6A6K0H0</accession>
<dbReference type="Proteomes" id="UP000800097">
    <property type="component" value="Unassembled WGS sequence"/>
</dbReference>
<name>A0A6A6K0H0_WESOR</name>
<sequence length="237" mass="26541">MSPSMNSNVDPVVSGGTRRAHVWANPEPSWPFASVSLPPQHPYHLGMDSRAAGYILMLASLHDSPAMSRPLTSSPPWTLSQQCTQRTQQTTAYRMPAQTEVMEFGAQPSIQPRPTQSSAVTRTDYYVPQTSPRPFSPTLPEVFEQVERGPYGSTPACTLQPSFPCTPPRAPSPTESELFEEVERVRHESARPPTRYRLYSSIIKRAPSPTMSEFIEQAEQARYEKRRRDSGSNCGWD</sequence>
<organism evidence="1 2">
    <name type="scientific">Westerdykella ornata</name>
    <dbReference type="NCBI Taxonomy" id="318751"/>
    <lineage>
        <taxon>Eukaryota</taxon>
        <taxon>Fungi</taxon>
        <taxon>Dikarya</taxon>
        <taxon>Ascomycota</taxon>
        <taxon>Pezizomycotina</taxon>
        <taxon>Dothideomycetes</taxon>
        <taxon>Pleosporomycetidae</taxon>
        <taxon>Pleosporales</taxon>
        <taxon>Sporormiaceae</taxon>
        <taxon>Westerdykella</taxon>
    </lineage>
</organism>
<gene>
    <name evidence="1" type="ORF">EI97DRAFT_34797</name>
</gene>
<dbReference type="GeneID" id="54547984"/>
<dbReference type="EMBL" id="ML986484">
    <property type="protein sequence ID" value="KAF2281618.1"/>
    <property type="molecule type" value="Genomic_DNA"/>
</dbReference>
<proteinExistence type="predicted"/>
<evidence type="ECO:0000313" key="2">
    <source>
        <dbReference type="Proteomes" id="UP000800097"/>
    </source>
</evidence>
<protein>
    <submittedName>
        <fullName evidence="1">Uncharacterized protein</fullName>
    </submittedName>
</protein>
<reference evidence="1" key="1">
    <citation type="journal article" date="2020" name="Stud. Mycol.">
        <title>101 Dothideomycetes genomes: a test case for predicting lifestyles and emergence of pathogens.</title>
        <authorList>
            <person name="Haridas S."/>
            <person name="Albert R."/>
            <person name="Binder M."/>
            <person name="Bloem J."/>
            <person name="Labutti K."/>
            <person name="Salamov A."/>
            <person name="Andreopoulos B."/>
            <person name="Baker S."/>
            <person name="Barry K."/>
            <person name="Bills G."/>
            <person name="Bluhm B."/>
            <person name="Cannon C."/>
            <person name="Castanera R."/>
            <person name="Culley D."/>
            <person name="Daum C."/>
            <person name="Ezra D."/>
            <person name="Gonzalez J."/>
            <person name="Henrissat B."/>
            <person name="Kuo A."/>
            <person name="Liang C."/>
            <person name="Lipzen A."/>
            <person name="Lutzoni F."/>
            <person name="Magnuson J."/>
            <person name="Mondo S."/>
            <person name="Nolan M."/>
            <person name="Ohm R."/>
            <person name="Pangilinan J."/>
            <person name="Park H.-J."/>
            <person name="Ramirez L."/>
            <person name="Alfaro M."/>
            <person name="Sun H."/>
            <person name="Tritt A."/>
            <person name="Yoshinaga Y."/>
            <person name="Zwiers L.-H."/>
            <person name="Turgeon B."/>
            <person name="Goodwin S."/>
            <person name="Spatafora J."/>
            <person name="Crous P."/>
            <person name="Grigoriev I."/>
        </authorList>
    </citation>
    <scope>NUCLEOTIDE SEQUENCE</scope>
    <source>
        <strain evidence="1">CBS 379.55</strain>
    </source>
</reference>
<evidence type="ECO:0000313" key="1">
    <source>
        <dbReference type="EMBL" id="KAF2281618.1"/>
    </source>
</evidence>